<evidence type="ECO:0000313" key="3">
    <source>
        <dbReference type="Proteomes" id="UP000076738"/>
    </source>
</evidence>
<reference evidence="2 3" key="1">
    <citation type="journal article" date="2016" name="Mol. Biol. Evol.">
        <title>Comparative Genomics of Early-Diverging Mushroom-Forming Fungi Provides Insights into the Origins of Lignocellulose Decay Capabilities.</title>
        <authorList>
            <person name="Nagy L.G."/>
            <person name="Riley R."/>
            <person name="Tritt A."/>
            <person name="Adam C."/>
            <person name="Daum C."/>
            <person name="Floudas D."/>
            <person name="Sun H."/>
            <person name="Yadav J.S."/>
            <person name="Pangilinan J."/>
            <person name="Larsson K.H."/>
            <person name="Matsuura K."/>
            <person name="Barry K."/>
            <person name="Labutti K."/>
            <person name="Kuo R."/>
            <person name="Ohm R.A."/>
            <person name="Bhattacharya S.S."/>
            <person name="Shirouzu T."/>
            <person name="Yoshinaga Y."/>
            <person name="Martin F.M."/>
            <person name="Grigoriev I.V."/>
            <person name="Hibbett D.S."/>
        </authorList>
    </citation>
    <scope>NUCLEOTIDE SEQUENCE [LARGE SCALE GENOMIC DNA]</scope>
    <source>
        <strain evidence="2 3">TUFC12733</strain>
    </source>
</reference>
<dbReference type="EMBL" id="KV417289">
    <property type="protein sequence ID" value="KZO95315.1"/>
    <property type="molecule type" value="Genomic_DNA"/>
</dbReference>
<dbReference type="SUPFAM" id="SSF52833">
    <property type="entry name" value="Thioredoxin-like"/>
    <property type="match status" value="1"/>
</dbReference>
<name>A0A167L4D6_CALVF</name>
<dbReference type="InterPro" id="IPR036249">
    <property type="entry name" value="Thioredoxin-like_sf"/>
</dbReference>
<protein>
    <recommendedName>
        <fullName evidence="4">Ribosomal protein/NADH dehydrogenase domain-containing protein</fullName>
    </recommendedName>
</protein>
<gene>
    <name evidence="2" type="ORF">CALVIDRAFT_538100</name>
</gene>
<accession>A0A167L4D6</accession>
<feature type="region of interest" description="Disordered" evidence="1">
    <location>
        <begin position="131"/>
        <end position="159"/>
    </location>
</feature>
<evidence type="ECO:0000256" key="1">
    <source>
        <dbReference type="SAM" id="MobiDB-lite"/>
    </source>
</evidence>
<dbReference type="AlphaFoldDB" id="A0A167L4D6"/>
<dbReference type="Proteomes" id="UP000076738">
    <property type="component" value="Unassembled WGS sequence"/>
</dbReference>
<proteinExistence type="predicted"/>
<organism evidence="2 3">
    <name type="scientific">Calocera viscosa (strain TUFC12733)</name>
    <dbReference type="NCBI Taxonomy" id="1330018"/>
    <lineage>
        <taxon>Eukaryota</taxon>
        <taxon>Fungi</taxon>
        <taxon>Dikarya</taxon>
        <taxon>Basidiomycota</taxon>
        <taxon>Agaricomycotina</taxon>
        <taxon>Dacrymycetes</taxon>
        <taxon>Dacrymycetales</taxon>
        <taxon>Dacrymycetaceae</taxon>
        <taxon>Calocera</taxon>
    </lineage>
</organism>
<dbReference type="OrthoDB" id="3362968at2759"/>
<keyword evidence="3" id="KW-1185">Reference proteome</keyword>
<evidence type="ECO:0008006" key="4">
    <source>
        <dbReference type="Google" id="ProtNLM"/>
    </source>
</evidence>
<sequence>MSTFLHPAKAVVKHTPSLTTKPTTVGKALKKLTPPVPLQEGVKRVTLVYNKDAHAAARRFARDVYPRVVYSNKHIAFTTEPLPKPPQKDAGSPPEWVLTFEDGKEKRLRIVGMQPKGILGTLVNEVGWRGEAEQPRSAQGVGPIGGPMEAGRSEEAIKA</sequence>
<evidence type="ECO:0000313" key="2">
    <source>
        <dbReference type="EMBL" id="KZO95315.1"/>
    </source>
</evidence>